<feature type="transmembrane region" description="Helical" evidence="1">
    <location>
        <begin position="111"/>
        <end position="128"/>
    </location>
</feature>
<dbReference type="EMBL" id="AP027081">
    <property type="protein sequence ID" value="BDU76833.1"/>
    <property type="molecule type" value="Genomic_DNA"/>
</dbReference>
<dbReference type="SUPFAM" id="SSF55785">
    <property type="entry name" value="PYP-like sensor domain (PAS domain)"/>
    <property type="match status" value="1"/>
</dbReference>
<dbReference type="InterPro" id="IPR035965">
    <property type="entry name" value="PAS-like_dom_sf"/>
</dbReference>
<keyword evidence="1" id="KW-0812">Transmembrane</keyword>
<dbReference type="AlphaFoldDB" id="A0AA48HEL8"/>
<dbReference type="Gene3D" id="3.30.450.20">
    <property type="entry name" value="PAS domain"/>
    <property type="match status" value="1"/>
</dbReference>
<keyword evidence="1" id="KW-1133">Transmembrane helix</keyword>
<name>A0AA48HEL8_9BACT</name>
<evidence type="ECO:0000256" key="1">
    <source>
        <dbReference type="SAM" id="Phobius"/>
    </source>
</evidence>
<dbReference type="RefSeq" id="WP_243332427.1">
    <property type="nucleotide sequence ID" value="NZ_AP027081.1"/>
</dbReference>
<dbReference type="Proteomes" id="UP001228113">
    <property type="component" value="Chromosome"/>
</dbReference>
<feature type="transmembrane region" description="Helical" evidence="1">
    <location>
        <begin position="6"/>
        <end position="23"/>
    </location>
</feature>
<dbReference type="KEGG" id="msea:METESE_17910"/>
<keyword evidence="1" id="KW-0472">Membrane</keyword>
<keyword evidence="4" id="KW-1185">Reference proteome</keyword>
<protein>
    <recommendedName>
        <fullName evidence="2">PAS domain-containing protein</fullName>
    </recommendedName>
</protein>
<feature type="transmembrane region" description="Helical" evidence="1">
    <location>
        <begin position="54"/>
        <end position="72"/>
    </location>
</feature>
<proteinExistence type="predicted"/>
<feature type="transmembrane region" description="Helical" evidence="1">
    <location>
        <begin position="84"/>
        <end position="105"/>
    </location>
</feature>
<feature type="domain" description="PAS" evidence="2">
    <location>
        <begin position="220"/>
        <end position="289"/>
    </location>
</feature>
<evidence type="ECO:0000313" key="3">
    <source>
        <dbReference type="EMBL" id="BDU76833.1"/>
    </source>
</evidence>
<feature type="transmembrane region" description="Helical" evidence="1">
    <location>
        <begin position="30"/>
        <end position="48"/>
    </location>
</feature>
<sequence length="609" mass="66120">MRGQDLLLALLLAVPPWVGFLLFRYRRRAVVPYSTFMGGILAVLSIPWPQLGTRGLPAAHLGGALLGFTLFLQALREGRQGVRNLAVGLAGATFFAWLIGTLVGMDMRSVPAFWGTALLEAVLWLLLSDLGYRLTRGRWLAVRMPAAGAAAFLAVTAIYHIFTPGTPPFSWGASFLAGLLLGAVALHQLRWLREQGIWVEGRGDGLRTALSALEGDQPPEGPTLAYAIEARQPMFLVNEKGFLLETNTAFSRLVGLPRHQMKGFQVQDLFQGAETPVWEDLRRQLLQDARGSAAATLVRRDATFAPAGLEAVAFDRNLALVWVVDKAPGTLALRGDDAPAGLAAHAAGTAAPHRLQAQAVLEALVPDLRRMLPPEIDVGLRIRPLTLILEEAPLRQALVQLTLHGRQALREGRVVLVLEPVELGGRRMARLSLDLEGTKAPWEGDFLGLTWLHQTVRDCGGILLVDRDAQGWVSPRLLLPRLGRDAAAAEGPLTGRTAWILHRDPALARAVEEEIREAGGDPVTFHSLRAFLAAARGARPPQVLVLERTRTLERYQARLCALLGQAVPALLLDDGRPLPQGDRAPSRLALLEPPFPGPDLVTSLLALLQ</sequence>
<evidence type="ECO:0000259" key="2">
    <source>
        <dbReference type="PROSITE" id="PS50112"/>
    </source>
</evidence>
<reference evidence="3" key="1">
    <citation type="journal article" date="2023" name="Int. J. Syst. Evol. Microbiol.">
        <title>Mesoterricola silvestris gen. nov., sp. nov., Mesoterricola sediminis sp. nov., Geothrix oryzae sp. nov., Geothrix edaphica sp. nov., Geothrix rubra sp. nov., and Geothrix limicola sp. nov., six novel members of Acidobacteriota isolated from soils.</title>
        <authorList>
            <person name="Itoh H."/>
            <person name="Sugisawa Y."/>
            <person name="Mise K."/>
            <person name="Xu Z."/>
            <person name="Kuniyasu M."/>
            <person name="Ushijima N."/>
            <person name="Kawano K."/>
            <person name="Kobayashi E."/>
            <person name="Shiratori Y."/>
            <person name="Masuda Y."/>
            <person name="Senoo K."/>
        </authorList>
    </citation>
    <scope>NUCLEOTIDE SEQUENCE</scope>
    <source>
        <strain evidence="3">W786</strain>
    </source>
</reference>
<feature type="transmembrane region" description="Helical" evidence="1">
    <location>
        <begin position="140"/>
        <end position="162"/>
    </location>
</feature>
<gene>
    <name evidence="3" type="ORF">METESE_17910</name>
</gene>
<organism evidence="3 4">
    <name type="scientific">Mesoterricola sediminis</name>
    <dbReference type="NCBI Taxonomy" id="2927980"/>
    <lineage>
        <taxon>Bacteria</taxon>
        <taxon>Pseudomonadati</taxon>
        <taxon>Acidobacteriota</taxon>
        <taxon>Holophagae</taxon>
        <taxon>Holophagales</taxon>
        <taxon>Holophagaceae</taxon>
        <taxon>Mesoterricola</taxon>
    </lineage>
</organism>
<evidence type="ECO:0000313" key="4">
    <source>
        <dbReference type="Proteomes" id="UP001228113"/>
    </source>
</evidence>
<dbReference type="PROSITE" id="PS50112">
    <property type="entry name" value="PAS"/>
    <property type="match status" value="1"/>
</dbReference>
<accession>A0AA48HEL8</accession>
<dbReference type="InterPro" id="IPR000014">
    <property type="entry name" value="PAS"/>
</dbReference>